<evidence type="ECO:0000256" key="5">
    <source>
        <dbReference type="ARBA" id="ARBA00023027"/>
    </source>
</evidence>
<dbReference type="SUPFAM" id="SSF55347">
    <property type="entry name" value="Glyceraldehyde-3-phosphate dehydrogenase-like, C-terminal domain"/>
    <property type="match status" value="1"/>
</dbReference>
<feature type="binding site" evidence="6">
    <location>
        <position position="129"/>
    </location>
    <ligand>
        <name>NAD(+)</name>
        <dbReference type="ChEBI" id="CHEBI:57540"/>
    </ligand>
</feature>
<dbReference type="GO" id="GO:0051287">
    <property type="term" value="F:NAD binding"/>
    <property type="evidence" value="ECO:0007669"/>
    <property type="project" value="UniProtKB-UniRule"/>
</dbReference>
<evidence type="ECO:0000313" key="10">
    <source>
        <dbReference type="Proteomes" id="UP000234342"/>
    </source>
</evidence>
<dbReference type="Gene3D" id="3.40.50.720">
    <property type="entry name" value="NAD(P)-binding Rossmann-like Domain"/>
    <property type="match status" value="1"/>
</dbReference>
<keyword evidence="2 6" id="KW-0662">Pyridine nucleotide biosynthesis</keyword>
<comment type="pathway">
    <text evidence="6">Cofactor biosynthesis; NAD(+) biosynthesis; iminoaspartate from L-aspartate (dehydrogenase route): step 1/1.</text>
</comment>
<feature type="domain" description="Aspartate/homoserine dehydrogenase NAD-binding" evidence="8">
    <location>
        <begin position="14"/>
        <end position="118"/>
    </location>
</feature>
<dbReference type="EC" id="1.4.1.21" evidence="6"/>
<reference evidence="10" key="1">
    <citation type="submission" date="2017-03" db="EMBL/GenBank/DDBJ databases">
        <authorList>
            <person name="Monnet C."/>
        </authorList>
    </citation>
    <scope>NUCLEOTIDE SEQUENCE [LARGE SCALE GENOMIC DNA]</scope>
    <source>
        <strain evidence="10">P10</strain>
    </source>
</reference>
<dbReference type="InterPro" id="IPR036291">
    <property type="entry name" value="NAD(P)-bd_dom_sf"/>
</dbReference>
<dbReference type="InterPro" id="IPR011182">
    <property type="entry name" value="L-Asp_DH"/>
</dbReference>
<dbReference type="InterPro" id="IPR020626">
    <property type="entry name" value="Asp_DH_prok"/>
</dbReference>
<keyword evidence="3 6" id="KW-0521">NADP</keyword>
<gene>
    <name evidence="6" type="primary">nadX</name>
    <name evidence="9" type="ORF">BANT10_01724</name>
</gene>
<evidence type="ECO:0000259" key="7">
    <source>
        <dbReference type="Pfam" id="PF01958"/>
    </source>
</evidence>
<dbReference type="SUPFAM" id="SSF51735">
    <property type="entry name" value="NAD(P)-binding Rossmann-fold domains"/>
    <property type="match status" value="1"/>
</dbReference>
<dbReference type="HAMAP" id="MF_01265">
    <property type="entry name" value="NadX"/>
    <property type="match status" value="1"/>
</dbReference>
<feature type="active site" evidence="6">
    <location>
        <position position="246"/>
    </location>
</feature>
<dbReference type="Proteomes" id="UP000234342">
    <property type="component" value="Unassembled WGS sequence"/>
</dbReference>
<keyword evidence="10" id="KW-1185">Reference proteome</keyword>
<protein>
    <recommendedName>
        <fullName evidence="6">L-aspartate dehydrogenase</fullName>
        <ecNumber evidence="6">1.4.1.21</ecNumber>
    </recommendedName>
</protein>
<dbReference type="EMBL" id="FXZE01000006">
    <property type="protein sequence ID" value="SMX83423.1"/>
    <property type="molecule type" value="Genomic_DNA"/>
</dbReference>
<evidence type="ECO:0000313" key="9">
    <source>
        <dbReference type="EMBL" id="SMX83423.1"/>
    </source>
</evidence>
<dbReference type="InterPro" id="IPR005106">
    <property type="entry name" value="Asp/hSer_DH_NAD-bd"/>
</dbReference>
<name>A0A2H1J7Q0_9MICO</name>
<evidence type="ECO:0000256" key="3">
    <source>
        <dbReference type="ARBA" id="ARBA00022857"/>
    </source>
</evidence>
<dbReference type="PANTHER" id="PTHR31873">
    <property type="entry name" value="L-ASPARTATE DEHYDROGENASE-RELATED"/>
    <property type="match status" value="1"/>
</dbReference>
<comment type="function">
    <text evidence="6">Specifically catalyzes the NAD or NADP-dependent dehydrogenation of L-aspartate to iminoaspartate.</text>
</comment>
<dbReference type="GO" id="GO:0009435">
    <property type="term" value="P:NAD+ biosynthetic process"/>
    <property type="evidence" value="ECO:0007669"/>
    <property type="project" value="UniProtKB-UniRule"/>
</dbReference>
<sequence>MRPVGEVQSVLMIGFGAIGRHVARLLRPEISTGRLTLTALVRDLGKHTEHHGLGAELVQVDSPEDSRWSGLTADVVVECAGGPAAKSFGPAAVAAGIPFVLTSVGALADQSTRRALLAGPGDLHVTNGAIGGLDVLEAAAQAQALNEVSITTAKAPRGLVQPWMNAEEIRRLNQLTPAAGPLTIFTGTPAEAIVKFPANVNITVALAWATRGLGFGAVADDELMEAALHRTGVEIRADPRQEDSHHEITATGPAGEFAFSISSTPSPENPATSGLTALSVARTLRTCMAGLRRD</sequence>
<dbReference type="Gene3D" id="3.30.360.10">
    <property type="entry name" value="Dihydrodipicolinate Reductase, domain 2"/>
    <property type="match status" value="1"/>
</dbReference>
<dbReference type="PIRSF" id="PIRSF005227">
    <property type="entry name" value="Asp_dh_NAD_syn"/>
    <property type="match status" value="1"/>
</dbReference>
<dbReference type="GO" id="GO:0016639">
    <property type="term" value="F:oxidoreductase activity, acting on the CH-NH2 group of donors, NAD or NADP as acceptor"/>
    <property type="evidence" value="ECO:0007669"/>
    <property type="project" value="UniProtKB-UniRule"/>
</dbReference>
<organism evidence="9 10">
    <name type="scientific">Brevibacterium antiquum</name>
    <dbReference type="NCBI Taxonomy" id="234835"/>
    <lineage>
        <taxon>Bacteria</taxon>
        <taxon>Bacillati</taxon>
        <taxon>Actinomycetota</taxon>
        <taxon>Actinomycetes</taxon>
        <taxon>Micrococcales</taxon>
        <taxon>Brevibacteriaceae</taxon>
        <taxon>Brevibacterium</taxon>
    </lineage>
</organism>
<evidence type="ECO:0000256" key="1">
    <source>
        <dbReference type="ARBA" id="ARBA00008331"/>
    </source>
</evidence>
<comment type="catalytic activity">
    <reaction evidence="6">
        <text>L-aspartate + NAD(+) + H2O = oxaloacetate + NH4(+) + NADH + H(+)</text>
        <dbReference type="Rhea" id="RHEA:11788"/>
        <dbReference type="ChEBI" id="CHEBI:15377"/>
        <dbReference type="ChEBI" id="CHEBI:15378"/>
        <dbReference type="ChEBI" id="CHEBI:16452"/>
        <dbReference type="ChEBI" id="CHEBI:28938"/>
        <dbReference type="ChEBI" id="CHEBI:29991"/>
        <dbReference type="ChEBI" id="CHEBI:57540"/>
        <dbReference type="ChEBI" id="CHEBI:57945"/>
        <dbReference type="EC" id="1.4.1.21"/>
    </reaction>
</comment>
<comment type="catalytic activity">
    <reaction evidence="6">
        <text>L-aspartate + NADP(+) + H2O = oxaloacetate + NH4(+) + NADPH + H(+)</text>
        <dbReference type="Rhea" id="RHEA:11784"/>
        <dbReference type="ChEBI" id="CHEBI:15377"/>
        <dbReference type="ChEBI" id="CHEBI:15378"/>
        <dbReference type="ChEBI" id="CHEBI:16452"/>
        <dbReference type="ChEBI" id="CHEBI:28938"/>
        <dbReference type="ChEBI" id="CHEBI:29991"/>
        <dbReference type="ChEBI" id="CHEBI:57783"/>
        <dbReference type="ChEBI" id="CHEBI:58349"/>
        <dbReference type="EC" id="1.4.1.21"/>
    </reaction>
</comment>
<dbReference type="Pfam" id="PF03447">
    <property type="entry name" value="NAD_binding_3"/>
    <property type="match status" value="1"/>
</dbReference>
<proteinExistence type="inferred from homology"/>
<evidence type="ECO:0000256" key="2">
    <source>
        <dbReference type="ARBA" id="ARBA00022642"/>
    </source>
</evidence>
<dbReference type="GO" id="GO:0033735">
    <property type="term" value="F:aspartate dehydrogenase [NAD(P)+] activity"/>
    <property type="evidence" value="ECO:0007669"/>
    <property type="project" value="UniProtKB-EC"/>
</dbReference>
<dbReference type="RefSeq" id="WP_233429364.1">
    <property type="nucleotide sequence ID" value="NZ_FXZE01000006.1"/>
</dbReference>
<evidence type="ECO:0000256" key="6">
    <source>
        <dbReference type="HAMAP-Rule" id="MF_01265"/>
    </source>
</evidence>
<feature type="binding site" evidence="6">
    <location>
        <position position="201"/>
    </location>
    <ligand>
        <name>NAD(+)</name>
        <dbReference type="ChEBI" id="CHEBI:57540"/>
    </ligand>
</feature>
<dbReference type="InterPro" id="IPR002811">
    <property type="entry name" value="Asp_DH"/>
</dbReference>
<comment type="miscellaneous">
    <text evidence="6">The iminoaspartate product is unstable in aqueous solution and can decompose to oxaloacetate and ammonia.</text>
</comment>
<keyword evidence="4 6" id="KW-0560">Oxidoreductase</keyword>
<dbReference type="Pfam" id="PF01958">
    <property type="entry name" value="Asp_DH_C"/>
    <property type="match status" value="1"/>
</dbReference>
<accession>A0A2H1J7Q0</accession>
<evidence type="ECO:0000256" key="4">
    <source>
        <dbReference type="ARBA" id="ARBA00023002"/>
    </source>
</evidence>
<keyword evidence="5 6" id="KW-0520">NAD</keyword>
<dbReference type="GO" id="GO:0050661">
    <property type="term" value="F:NADP binding"/>
    <property type="evidence" value="ECO:0007669"/>
    <property type="project" value="UniProtKB-UniRule"/>
</dbReference>
<evidence type="ECO:0000259" key="8">
    <source>
        <dbReference type="Pfam" id="PF03447"/>
    </source>
</evidence>
<dbReference type="PANTHER" id="PTHR31873:SF6">
    <property type="entry name" value="ASPARTATE DEHYDROGENASE DOMAIN-CONTAINING PROTEIN"/>
    <property type="match status" value="1"/>
</dbReference>
<dbReference type="UniPathway" id="UPA00253">
    <property type="reaction ID" value="UER00456"/>
</dbReference>
<comment type="similarity">
    <text evidence="1 6">Belongs to the L-aspartate dehydrogenase family.</text>
</comment>
<dbReference type="AlphaFoldDB" id="A0A2H1J7Q0"/>
<feature type="domain" description="Aspartate dehydrogenase" evidence="7">
    <location>
        <begin position="181"/>
        <end position="280"/>
    </location>
</feature>